<evidence type="ECO:0000256" key="7">
    <source>
        <dbReference type="ARBA" id="ARBA00067979"/>
    </source>
</evidence>
<gene>
    <name evidence="10" type="primary">narJ</name>
    <name evidence="9" type="ORF">BF17_05520</name>
    <name evidence="10" type="ORF">ERS008667_03837</name>
</gene>
<keyword evidence="2" id="KW-0963">Cytoplasm</keyword>
<evidence type="ECO:0000256" key="4">
    <source>
        <dbReference type="ARBA" id="ARBA00023186"/>
    </source>
</evidence>
<dbReference type="GO" id="GO:0042128">
    <property type="term" value="P:nitrate assimilation"/>
    <property type="evidence" value="ECO:0007669"/>
    <property type="project" value="UniProtKB-KW"/>
</dbReference>
<dbReference type="GO" id="GO:0016530">
    <property type="term" value="F:metallochaperone activity"/>
    <property type="evidence" value="ECO:0007669"/>
    <property type="project" value="TreeGrafter"/>
</dbReference>
<keyword evidence="4" id="KW-0143">Chaperone</keyword>
<name>A0A0T9RF73_9GAMM</name>
<evidence type="ECO:0000256" key="6">
    <source>
        <dbReference type="ARBA" id="ARBA00063916"/>
    </source>
</evidence>
<dbReference type="NCBIfam" id="TIGR00684">
    <property type="entry name" value="narJ"/>
    <property type="match status" value="1"/>
</dbReference>
<dbReference type="EMBL" id="CQBK01000040">
    <property type="protein sequence ID" value="CNI59902.1"/>
    <property type="molecule type" value="Genomic_DNA"/>
</dbReference>
<dbReference type="RefSeq" id="WP_025381652.1">
    <property type="nucleotide sequence ID" value="NZ_CABIHS010000209.1"/>
</dbReference>
<dbReference type="EMBL" id="CP007230">
    <property type="protein sequence ID" value="AHK18849.1"/>
    <property type="molecule type" value="Genomic_DNA"/>
</dbReference>
<evidence type="ECO:0000313" key="9">
    <source>
        <dbReference type="EMBL" id="AHK18849.1"/>
    </source>
</evidence>
<dbReference type="GeneID" id="96663071"/>
<dbReference type="PATRIC" id="fig|367190.3.peg.1046"/>
<dbReference type="SUPFAM" id="SSF89155">
    <property type="entry name" value="TorD-like"/>
    <property type="match status" value="1"/>
</dbReference>
<evidence type="ECO:0000313" key="10">
    <source>
        <dbReference type="EMBL" id="CNI59902.1"/>
    </source>
</evidence>
<dbReference type="Proteomes" id="UP000019439">
    <property type="component" value="Chromosome"/>
</dbReference>
<evidence type="ECO:0000256" key="1">
    <source>
        <dbReference type="ARBA" id="ARBA00004496"/>
    </source>
</evidence>
<comment type="subunit">
    <text evidence="6">Binds specifically to the NarG subunit of the apoenzyme complex at two distinct sites, one interfering with membrane anchoring and another being involved in molybdenum insertion.</text>
</comment>
<accession>A0A0T9RF73</accession>
<dbReference type="PANTHER" id="PTHR43680">
    <property type="entry name" value="NITRATE REDUCTASE MOLYBDENUM COFACTOR ASSEMBLY CHAPERONE"/>
    <property type="match status" value="1"/>
</dbReference>
<comment type="subcellular location">
    <subcellularLocation>
        <location evidence="1">Cytoplasm</location>
    </subcellularLocation>
</comment>
<dbReference type="Pfam" id="PF02613">
    <property type="entry name" value="Nitrate_red_del"/>
    <property type="match status" value="1"/>
</dbReference>
<dbReference type="InterPro" id="IPR020945">
    <property type="entry name" value="DMSO/NO3_reduct_chaperone"/>
</dbReference>
<keyword evidence="3" id="KW-0534">Nitrate assimilation</keyword>
<evidence type="ECO:0000313" key="12">
    <source>
        <dbReference type="Proteomes" id="UP000038204"/>
    </source>
</evidence>
<dbReference type="InterPro" id="IPR003765">
    <property type="entry name" value="NO3_reductase_chaperone_NarJ"/>
</dbReference>
<keyword evidence="11" id="KW-1185">Reference proteome</keyword>
<dbReference type="InterPro" id="IPR036411">
    <property type="entry name" value="TorD-like_sf"/>
</dbReference>
<dbReference type="Gene3D" id="1.10.3480.10">
    <property type="entry name" value="TorD-like"/>
    <property type="match status" value="1"/>
</dbReference>
<dbReference type="KEGG" id="ysi:BF17_05520"/>
<reference evidence="9 11" key="1">
    <citation type="journal article" date="2014" name="Genome Announc.">
        <title>Genome Sequence of Yersinia similis Y228T, a Member of the Yersinia pseudotuberculosis Complex.</title>
        <authorList>
            <person name="Sprague L.D."/>
            <person name="Neubauer H."/>
        </authorList>
    </citation>
    <scope>NUCLEOTIDE SEQUENCE [LARGE SCALE GENOMIC DNA]</scope>
    <source>
        <strain evidence="9 11">228</strain>
    </source>
</reference>
<reference evidence="10 12" key="2">
    <citation type="submission" date="2015-03" db="EMBL/GenBank/DDBJ databases">
        <authorList>
            <person name="Murphy D."/>
        </authorList>
    </citation>
    <scope>NUCLEOTIDE SEQUENCE [LARGE SCALE GENOMIC DNA]</scope>
    <source>
        <strain evidence="10 12">Y233</strain>
    </source>
</reference>
<sequence length="260" mass="28907">MMSLRIISRLLEYPDADLWQHQQELIEALTEASELTAEQCQTLRQFISTLCHSDLLDCQASYCGLFDRGRATSLLLFEHVHGESRDRGQAMVDLMAQYQRAGLVLDCKELPDFLPLYLEYLANQPVKEVTMGLQDIAPILALLGARLHQRDSQYAQLFDLLLILSGSDIRSENLGDKVAVETRDDTPKALDAVWEEEQVKFLGAEGCSTAQQNCSSTQQSTHQKRFSGAVLPQYLSVQSASEAKQAVVSRGLADNKGASL</sequence>
<organism evidence="10 12">
    <name type="scientific">Yersinia similis</name>
    <dbReference type="NCBI Taxonomy" id="367190"/>
    <lineage>
        <taxon>Bacteria</taxon>
        <taxon>Pseudomonadati</taxon>
        <taxon>Pseudomonadota</taxon>
        <taxon>Gammaproteobacteria</taxon>
        <taxon>Enterobacterales</taxon>
        <taxon>Yersiniaceae</taxon>
        <taxon>Yersinia</taxon>
    </lineage>
</organism>
<comment type="similarity">
    <text evidence="5">Belongs to the NarJ/NarW family.</text>
</comment>
<evidence type="ECO:0000256" key="2">
    <source>
        <dbReference type="ARBA" id="ARBA00022490"/>
    </source>
</evidence>
<evidence type="ECO:0000256" key="8">
    <source>
        <dbReference type="ARBA" id="ARBA00079760"/>
    </source>
</evidence>
<dbReference type="AlphaFoldDB" id="A0A0T9RF73"/>
<dbReference type="FunFam" id="1.10.3480.10:FF:000001">
    <property type="entry name" value="Nitrate reductase molybdenum cofactor assembly chaperone"/>
    <property type="match status" value="1"/>
</dbReference>
<dbReference type="GO" id="GO:0051082">
    <property type="term" value="F:unfolded protein binding"/>
    <property type="evidence" value="ECO:0007669"/>
    <property type="project" value="InterPro"/>
</dbReference>
<dbReference type="GO" id="GO:0051131">
    <property type="term" value="P:chaperone-mediated protein complex assembly"/>
    <property type="evidence" value="ECO:0007669"/>
    <property type="project" value="InterPro"/>
</dbReference>
<proteinExistence type="inferred from homology"/>
<dbReference type="GO" id="GO:0005737">
    <property type="term" value="C:cytoplasm"/>
    <property type="evidence" value="ECO:0007669"/>
    <property type="project" value="UniProtKB-SubCell"/>
</dbReference>
<evidence type="ECO:0000256" key="5">
    <source>
        <dbReference type="ARBA" id="ARBA00060958"/>
    </source>
</evidence>
<protein>
    <recommendedName>
        <fullName evidence="7">Nitrate reductase molybdenum cofactor assembly chaperone NarJ</fullName>
    </recommendedName>
    <alternativeName>
        <fullName evidence="8">Redox enzyme maturation protein NarJ</fullName>
    </alternativeName>
</protein>
<evidence type="ECO:0000256" key="3">
    <source>
        <dbReference type="ARBA" id="ARBA00023063"/>
    </source>
</evidence>
<dbReference type="PANTHER" id="PTHR43680:SF2">
    <property type="entry name" value="NITRATE REDUCTASE MOLYBDENUM COFACTOR ASSEMBLY CHAPERONE NARJ"/>
    <property type="match status" value="1"/>
</dbReference>
<dbReference type="Proteomes" id="UP000038204">
    <property type="component" value="Unassembled WGS sequence"/>
</dbReference>
<evidence type="ECO:0000313" key="11">
    <source>
        <dbReference type="Proteomes" id="UP000019439"/>
    </source>
</evidence>